<keyword evidence="2" id="KW-1185">Reference proteome</keyword>
<protein>
    <submittedName>
        <fullName evidence="3">RNase_PH domain-containing protein</fullName>
    </submittedName>
</protein>
<dbReference type="AlphaFoldDB" id="A0A0R3WHG5"/>
<reference evidence="1 2" key="2">
    <citation type="submission" date="2018-11" db="EMBL/GenBank/DDBJ databases">
        <authorList>
            <consortium name="Pathogen Informatics"/>
        </authorList>
    </citation>
    <scope>NUCLEOTIDE SEQUENCE [LARGE SCALE GENOMIC DNA]</scope>
</reference>
<evidence type="ECO:0000313" key="1">
    <source>
        <dbReference type="EMBL" id="VDK51577.1"/>
    </source>
</evidence>
<evidence type="ECO:0000313" key="3">
    <source>
        <dbReference type="WBParaSite" id="TASK_0001030801-mRNA-1"/>
    </source>
</evidence>
<organism evidence="3">
    <name type="scientific">Taenia asiatica</name>
    <name type="common">Asian tapeworm</name>
    <dbReference type="NCBI Taxonomy" id="60517"/>
    <lineage>
        <taxon>Eukaryota</taxon>
        <taxon>Metazoa</taxon>
        <taxon>Spiralia</taxon>
        <taxon>Lophotrochozoa</taxon>
        <taxon>Platyhelminthes</taxon>
        <taxon>Cestoda</taxon>
        <taxon>Eucestoda</taxon>
        <taxon>Cyclophyllidea</taxon>
        <taxon>Taeniidae</taxon>
        <taxon>Taenia</taxon>
    </lineage>
</organism>
<dbReference type="Proteomes" id="UP000282613">
    <property type="component" value="Unassembled WGS sequence"/>
</dbReference>
<dbReference type="WBParaSite" id="TASK_0001030801-mRNA-1">
    <property type="protein sequence ID" value="TASK_0001030801-mRNA-1"/>
    <property type="gene ID" value="TASK_0001030801"/>
</dbReference>
<proteinExistence type="predicted"/>
<sequence length="81" mass="9049">MSSLTTQRTFFKDLQQLYRTIEVSTDGQATISGSDEMSVRVLLRPKSGCNAHAEFILDVSSLCGLRISNPQPHYLDQSRCV</sequence>
<accession>A0A0R3WHG5</accession>
<evidence type="ECO:0000313" key="2">
    <source>
        <dbReference type="Proteomes" id="UP000282613"/>
    </source>
</evidence>
<reference evidence="3" key="1">
    <citation type="submission" date="2017-02" db="UniProtKB">
        <authorList>
            <consortium name="WormBaseParasite"/>
        </authorList>
    </citation>
    <scope>IDENTIFICATION</scope>
</reference>
<name>A0A0R3WHG5_TAEAS</name>
<dbReference type="EMBL" id="UYRS01022547">
    <property type="protein sequence ID" value="VDK51577.1"/>
    <property type="molecule type" value="Genomic_DNA"/>
</dbReference>
<dbReference type="OrthoDB" id="6268503at2759"/>
<gene>
    <name evidence="1" type="ORF">TASK_LOCUS10309</name>
</gene>